<dbReference type="Proteomes" id="UP000230750">
    <property type="component" value="Unassembled WGS sequence"/>
</dbReference>
<sequence>MESPRITENMHTSPKQRKRNQAANNSSVQEVLDIVHSQQSPRGNPTRSNSLKMGRLGQTVPLPAIANTGLPPRPSTSFGDRASTKENLLTNSSQEVVSRSFPPPITSLNLGSNDSTGGRKITHLGKINDTSSSNRDLGNYLNNKKKPTRPHTSYGRRRRDPAVHGTSESNQIVIPTCPVTNEFRSSSSQDGETRFDDRDAEIMKICKSSRRGSKKKEKEKCVSPVKGLLIRKSSVE</sequence>
<evidence type="ECO:0000313" key="3">
    <source>
        <dbReference type="Proteomes" id="UP000230750"/>
    </source>
</evidence>
<feature type="region of interest" description="Disordered" evidence="1">
    <location>
        <begin position="1"/>
        <end position="169"/>
    </location>
</feature>
<feature type="compositionally biased region" description="Polar residues" evidence="1">
    <location>
        <begin position="36"/>
        <end position="51"/>
    </location>
</feature>
<name>A0A2G8LR08_STIJA</name>
<gene>
    <name evidence="2" type="ORF">BSL78_00355</name>
</gene>
<dbReference type="OrthoDB" id="10479151at2759"/>
<evidence type="ECO:0000313" key="2">
    <source>
        <dbReference type="EMBL" id="PIK62661.1"/>
    </source>
</evidence>
<evidence type="ECO:0000256" key="1">
    <source>
        <dbReference type="SAM" id="MobiDB-lite"/>
    </source>
</evidence>
<keyword evidence="3" id="KW-1185">Reference proteome</keyword>
<reference evidence="2 3" key="1">
    <citation type="journal article" date="2017" name="PLoS Biol.">
        <title>The sea cucumber genome provides insights into morphological evolution and visceral regeneration.</title>
        <authorList>
            <person name="Zhang X."/>
            <person name="Sun L."/>
            <person name="Yuan J."/>
            <person name="Sun Y."/>
            <person name="Gao Y."/>
            <person name="Zhang L."/>
            <person name="Li S."/>
            <person name="Dai H."/>
            <person name="Hamel J.F."/>
            <person name="Liu C."/>
            <person name="Yu Y."/>
            <person name="Liu S."/>
            <person name="Lin W."/>
            <person name="Guo K."/>
            <person name="Jin S."/>
            <person name="Xu P."/>
            <person name="Storey K.B."/>
            <person name="Huan P."/>
            <person name="Zhang T."/>
            <person name="Zhou Y."/>
            <person name="Zhang J."/>
            <person name="Lin C."/>
            <person name="Li X."/>
            <person name="Xing L."/>
            <person name="Huo D."/>
            <person name="Sun M."/>
            <person name="Wang L."/>
            <person name="Mercier A."/>
            <person name="Li F."/>
            <person name="Yang H."/>
            <person name="Xiang J."/>
        </authorList>
    </citation>
    <scope>NUCLEOTIDE SEQUENCE [LARGE SCALE GENOMIC DNA]</scope>
    <source>
        <strain evidence="2">Shaxun</strain>
        <tissue evidence="2">Muscle</tissue>
    </source>
</reference>
<dbReference type="EMBL" id="MRZV01000007">
    <property type="protein sequence ID" value="PIK62661.1"/>
    <property type="molecule type" value="Genomic_DNA"/>
</dbReference>
<accession>A0A2G8LR08</accession>
<organism evidence="2 3">
    <name type="scientific">Stichopus japonicus</name>
    <name type="common">Sea cucumber</name>
    <dbReference type="NCBI Taxonomy" id="307972"/>
    <lineage>
        <taxon>Eukaryota</taxon>
        <taxon>Metazoa</taxon>
        <taxon>Echinodermata</taxon>
        <taxon>Eleutherozoa</taxon>
        <taxon>Echinozoa</taxon>
        <taxon>Holothuroidea</taxon>
        <taxon>Aspidochirotacea</taxon>
        <taxon>Aspidochirotida</taxon>
        <taxon>Stichopodidae</taxon>
        <taxon>Apostichopus</taxon>
    </lineage>
</organism>
<dbReference type="AlphaFoldDB" id="A0A2G8LR08"/>
<protein>
    <submittedName>
        <fullName evidence="2">Uncharacterized protein</fullName>
    </submittedName>
</protein>
<proteinExistence type="predicted"/>
<feature type="compositionally biased region" description="Basic residues" evidence="1">
    <location>
        <begin position="143"/>
        <end position="159"/>
    </location>
</feature>
<feature type="compositionally biased region" description="Polar residues" evidence="1">
    <location>
        <begin position="85"/>
        <end position="97"/>
    </location>
</feature>
<feature type="compositionally biased region" description="Polar residues" evidence="1">
    <location>
        <begin position="106"/>
        <end position="116"/>
    </location>
</feature>
<comment type="caution">
    <text evidence="2">The sequence shown here is derived from an EMBL/GenBank/DDBJ whole genome shotgun (WGS) entry which is preliminary data.</text>
</comment>
<feature type="compositionally biased region" description="Polar residues" evidence="1">
    <location>
        <begin position="128"/>
        <end position="142"/>
    </location>
</feature>